<dbReference type="RefSeq" id="WP_185792108.1">
    <property type="nucleotide sequence ID" value="NZ_VFOZ01000001.1"/>
</dbReference>
<comment type="caution">
    <text evidence="3">The sequence shown here is derived from an EMBL/GenBank/DDBJ whole genome shotgun (WGS) entry which is preliminary data.</text>
</comment>
<gene>
    <name evidence="3" type="ORF">FB559_1842</name>
</gene>
<organism evidence="3 4">
    <name type="scientific">Actinoallomurus bryophytorum</name>
    <dbReference type="NCBI Taxonomy" id="1490222"/>
    <lineage>
        <taxon>Bacteria</taxon>
        <taxon>Bacillati</taxon>
        <taxon>Actinomycetota</taxon>
        <taxon>Actinomycetes</taxon>
        <taxon>Streptosporangiales</taxon>
        <taxon>Thermomonosporaceae</taxon>
        <taxon>Actinoallomurus</taxon>
    </lineage>
</organism>
<evidence type="ECO:0000313" key="3">
    <source>
        <dbReference type="EMBL" id="TQL96316.1"/>
    </source>
</evidence>
<name>A0A543CGU1_9ACTN</name>
<sequence length="97" mass="10809">MRKKLSAAAGLVTISAAGALIMSSPAFAEGDIASITGAPVVAGPASATAGQAQSLVANARTVTRDEGRRRYRHRRHRHHRRHHRHHRHHRYHHHRGW</sequence>
<evidence type="ECO:0000256" key="2">
    <source>
        <dbReference type="SAM" id="SignalP"/>
    </source>
</evidence>
<dbReference type="Proteomes" id="UP000316096">
    <property type="component" value="Unassembled WGS sequence"/>
</dbReference>
<dbReference type="AlphaFoldDB" id="A0A543CGU1"/>
<feature type="region of interest" description="Disordered" evidence="1">
    <location>
        <begin position="64"/>
        <end position="97"/>
    </location>
</feature>
<feature type="compositionally biased region" description="Basic residues" evidence="1">
    <location>
        <begin position="69"/>
        <end position="97"/>
    </location>
</feature>
<protein>
    <submittedName>
        <fullName evidence="3">Uncharacterized protein</fullName>
    </submittedName>
</protein>
<dbReference type="EMBL" id="VFOZ01000001">
    <property type="protein sequence ID" value="TQL96316.1"/>
    <property type="molecule type" value="Genomic_DNA"/>
</dbReference>
<keyword evidence="4" id="KW-1185">Reference proteome</keyword>
<accession>A0A543CGU1</accession>
<feature type="chain" id="PRO_5022010055" evidence="2">
    <location>
        <begin position="29"/>
        <end position="97"/>
    </location>
</feature>
<evidence type="ECO:0000313" key="4">
    <source>
        <dbReference type="Proteomes" id="UP000316096"/>
    </source>
</evidence>
<keyword evidence="2" id="KW-0732">Signal</keyword>
<proteinExistence type="predicted"/>
<feature type="signal peptide" evidence="2">
    <location>
        <begin position="1"/>
        <end position="28"/>
    </location>
</feature>
<evidence type="ECO:0000256" key="1">
    <source>
        <dbReference type="SAM" id="MobiDB-lite"/>
    </source>
</evidence>
<reference evidence="3 4" key="1">
    <citation type="submission" date="2019-06" db="EMBL/GenBank/DDBJ databases">
        <title>Sequencing the genomes of 1000 actinobacteria strains.</title>
        <authorList>
            <person name="Klenk H.-P."/>
        </authorList>
    </citation>
    <scope>NUCLEOTIDE SEQUENCE [LARGE SCALE GENOMIC DNA]</scope>
    <source>
        <strain evidence="3 4">DSM 102200</strain>
    </source>
</reference>